<evidence type="ECO:0000256" key="6">
    <source>
        <dbReference type="SAM" id="MobiDB-lite"/>
    </source>
</evidence>
<dbReference type="Pfam" id="PF01655">
    <property type="entry name" value="Ribosomal_L32e"/>
    <property type="match status" value="1"/>
</dbReference>
<comment type="similarity">
    <text evidence="1">Belongs to the eukaryotic ribosomal protein eL32 family.</text>
</comment>
<proteinExistence type="inferred from homology"/>
<evidence type="ECO:0000256" key="4">
    <source>
        <dbReference type="ARBA" id="ARBA00035229"/>
    </source>
</evidence>
<dbReference type="GO" id="GO:0022625">
    <property type="term" value="C:cytosolic large ribosomal subunit"/>
    <property type="evidence" value="ECO:0007669"/>
    <property type="project" value="TreeGrafter"/>
</dbReference>
<dbReference type="EMBL" id="CP036172">
    <property type="protein sequence ID" value="QSZ68391.1"/>
    <property type="molecule type" value="Genomic_DNA"/>
</dbReference>
<dbReference type="SMART" id="SM01393">
    <property type="entry name" value="Ribosomal_L32e"/>
    <property type="match status" value="1"/>
</dbReference>
<evidence type="ECO:0000256" key="1">
    <source>
        <dbReference type="ARBA" id="ARBA00008431"/>
    </source>
</evidence>
<feature type="region of interest" description="Disordered" evidence="6">
    <location>
        <begin position="32"/>
        <end position="64"/>
    </location>
</feature>
<reference evidence="7" key="2">
    <citation type="submission" date="2019-02" db="EMBL/GenBank/DDBJ databases">
        <authorList>
            <person name="Chen S.-C."/>
            <person name="Chien H.-H."/>
            <person name="Lai M.-C."/>
        </authorList>
    </citation>
    <scope>NUCLEOTIDE SEQUENCE</scope>
    <source>
        <strain evidence="7">N2F9704</strain>
    </source>
</reference>
<dbReference type="PANTHER" id="PTHR23413">
    <property type="entry name" value="60S RIBOSOMAL PROTEIN L32 AND DNA-DIRECTED RNA POLYMERASE II, SUBUNIT N"/>
    <property type="match status" value="1"/>
</dbReference>
<evidence type="ECO:0000256" key="3">
    <source>
        <dbReference type="ARBA" id="ARBA00023274"/>
    </source>
</evidence>
<dbReference type="InterPro" id="IPR023654">
    <property type="entry name" value="Ribosomal_eL32_arc"/>
</dbReference>
<sequence length="146" mass="16387">MADEKIRLIRVRSQKTGCKFQRQCLHSKRKLKDTWRKPRGLTSKQRRQYKAKGAHPQAGYGAPVAVRGMHPSGYFEVLVNNPTELEGLNPEEQAVRIASGVGKKKRIDIQQKALEAGLKVLNAKDLSQAPVEEAVEENVEEVEADE</sequence>
<dbReference type="InterPro" id="IPR036351">
    <property type="entry name" value="Ribosomal_eL32_sf"/>
</dbReference>
<dbReference type="GO" id="GO:0003735">
    <property type="term" value="F:structural constituent of ribosome"/>
    <property type="evidence" value="ECO:0007669"/>
    <property type="project" value="InterPro"/>
</dbReference>
<dbReference type="SUPFAM" id="SSF52042">
    <property type="entry name" value="Ribosomal protein L32e"/>
    <property type="match status" value="1"/>
</dbReference>
<feature type="compositionally biased region" description="Basic residues" evidence="6">
    <location>
        <begin position="44"/>
        <end position="53"/>
    </location>
</feature>
<organism evidence="7 8">
    <name type="scientific">Methanofollis aquaemaris</name>
    <dbReference type="NCBI Taxonomy" id="126734"/>
    <lineage>
        <taxon>Archaea</taxon>
        <taxon>Methanobacteriati</taxon>
        <taxon>Methanobacteriota</taxon>
        <taxon>Stenosarchaea group</taxon>
        <taxon>Methanomicrobia</taxon>
        <taxon>Methanomicrobiales</taxon>
        <taxon>Methanomicrobiaceae</taxon>
        <taxon>Methanofollis</taxon>
    </lineage>
</organism>
<dbReference type="PANTHER" id="PTHR23413:SF1">
    <property type="entry name" value="RIBOSOMAL PROTEIN L32"/>
    <property type="match status" value="1"/>
</dbReference>
<evidence type="ECO:0000313" key="7">
    <source>
        <dbReference type="EMBL" id="QSZ68391.1"/>
    </source>
</evidence>
<dbReference type="CDD" id="cd00513">
    <property type="entry name" value="Ribosomal_L32_L32e"/>
    <property type="match status" value="1"/>
</dbReference>
<keyword evidence="2 7" id="KW-0689">Ribosomal protein</keyword>
<keyword evidence="8" id="KW-1185">Reference proteome</keyword>
<evidence type="ECO:0000313" key="8">
    <source>
        <dbReference type="Proteomes" id="UP001042704"/>
    </source>
</evidence>
<dbReference type="AlphaFoldDB" id="A0A8A3SA53"/>
<keyword evidence="3" id="KW-0687">Ribonucleoprotein</keyword>
<name>A0A8A3SA53_9EURY</name>
<dbReference type="GO" id="GO:0006412">
    <property type="term" value="P:translation"/>
    <property type="evidence" value="ECO:0007669"/>
    <property type="project" value="InterPro"/>
</dbReference>
<dbReference type="InterPro" id="IPR001515">
    <property type="entry name" value="Ribosomal_eL32"/>
</dbReference>
<evidence type="ECO:0000256" key="2">
    <source>
        <dbReference type="ARBA" id="ARBA00022980"/>
    </source>
</evidence>
<gene>
    <name evidence="7" type="ORF">RJ40_06270</name>
</gene>
<dbReference type="KEGG" id="maqe:RJ40_06270"/>
<accession>A0A8A3SA53</accession>
<evidence type="ECO:0000256" key="5">
    <source>
        <dbReference type="ARBA" id="ARBA00035377"/>
    </source>
</evidence>
<reference evidence="7" key="1">
    <citation type="journal article" date="2001" name="Int. J. Syst. Evol. Microbiol.">
        <title>Methanofollis aquaemaris sp. nov., a methanogen isolated from an aquaculture fish pond.</title>
        <authorList>
            <person name="Lai M.C."/>
            <person name="Chen S.C."/>
        </authorList>
    </citation>
    <scope>NUCLEOTIDE SEQUENCE</scope>
    <source>
        <strain evidence="7">N2F9704</strain>
    </source>
</reference>
<dbReference type="NCBIfam" id="NF006332">
    <property type="entry name" value="PRK08562.1"/>
    <property type="match status" value="1"/>
</dbReference>
<dbReference type="Proteomes" id="UP001042704">
    <property type="component" value="Chromosome"/>
</dbReference>
<protein>
    <recommendedName>
        <fullName evidence="4">Large ribosomal subunit protein eL32</fullName>
    </recommendedName>
    <alternativeName>
        <fullName evidence="5">50S ribosomal protein L32e</fullName>
    </alternativeName>
</protein>